<evidence type="ECO:0000256" key="11">
    <source>
        <dbReference type="ARBA" id="ARBA00055460"/>
    </source>
</evidence>
<dbReference type="FunFam" id="3.40.50.10190:FF:000012">
    <property type="entry name" value="X-ray repair cross complementing 1"/>
    <property type="match status" value="1"/>
</dbReference>
<dbReference type="InterPro" id="IPR001357">
    <property type="entry name" value="BRCT_dom"/>
</dbReference>
<dbReference type="Ensembl" id="ENSSTUT00000085314.1">
    <property type="protein sequence ID" value="ENSSTUP00000080152.1"/>
    <property type="gene ID" value="ENSSTUG00000035318.1"/>
</dbReference>
<dbReference type="SMART" id="SM00292">
    <property type="entry name" value="BRCT"/>
    <property type="match status" value="2"/>
</dbReference>
<evidence type="ECO:0000256" key="6">
    <source>
        <dbReference type="ARBA" id="ARBA00022737"/>
    </source>
</evidence>
<dbReference type="GO" id="GO:0006284">
    <property type="term" value="P:base-excision repair"/>
    <property type="evidence" value="ECO:0007669"/>
    <property type="project" value="InterPro"/>
</dbReference>
<dbReference type="GO" id="GO:0000012">
    <property type="term" value="P:single strand break repair"/>
    <property type="evidence" value="ECO:0007669"/>
    <property type="project" value="InterPro"/>
</dbReference>
<dbReference type="PANTHER" id="PTHR11370">
    <property type="entry name" value="DNA-REPAIR PROTEIN XRCC1"/>
    <property type="match status" value="1"/>
</dbReference>
<gene>
    <name evidence="17" type="primary">XRCC1</name>
    <name evidence="17" type="synonym">LOC115177302</name>
</gene>
<evidence type="ECO:0000259" key="16">
    <source>
        <dbReference type="PROSITE" id="PS50172"/>
    </source>
</evidence>
<dbReference type="FunFam" id="2.60.120.260:FF:000025">
    <property type="entry name" value="DNA repair protein XRCC1 isoform X1"/>
    <property type="match status" value="1"/>
</dbReference>
<organism evidence="17 18">
    <name type="scientific">Salmo trutta</name>
    <name type="common">Brown trout</name>
    <dbReference type="NCBI Taxonomy" id="8032"/>
    <lineage>
        <taxon>Eukaryota</taxon>
        <taxon>Metazoa</taxon>
        <taxon>Chordata</taxon>
        <taxon>Craniata</taxon>
        <taxon>Vertebrata</taxon>
        <taxon>Euteleostomi</taxon>
        <taxon>Actinopterygii</taxon>
        <taxon>Neopterygii</taxon>
        <taxon>Teleostei</taxon>
        <taxon>Protacanthopterygii</taxon>
        <taxon>Salmoniformes</taxon>
        <taxon>Salmonidae</taxon>
        <taxon>Salmoninae</taxon>
        <taxon>Salmo</taxon>
    </lineage>
</organism>
<keyword evidence="4" id="KW-1017">Isopeptide bond</keyword>
<keyword evidence="5" id="KW-0597">Phosphoprotein</keyword>
<dbReference type="FunFam" id="3.40.50.10190:FF:000008">
    <property type="entry name" value="X-ray repair cross complementing 1"/>
    <property type="match status" value="1"/>
</dbReference>
<dbReference type="GO" id="GO:0003684">
    <property type="term" value="F:damaged DNA binding"/>
    <property type="evidence" value="ECO:0007669"/>
    <property type="project" value="InterPro"/>
</dbReference>
<keyword evidence="10" id="KW-0539">Nucleus</keyword>
<reference evidence="17" key="1">
    <citation type="submission" date="2025-08" db="UniProtKB">
        <authorList>
            <consortium name="Ensembl"/>
        </authorList>
    </citation>
    <scope>IDENTIFICATION</scope>
</reference>
<dbReference type="PROSITE" id="PS50172">
    <property type="entry name" value="BRCT"/>
    <property type="match status" value="2"/>
</dbReference>
<evidence type="ECO:0000256" key="8">
    <source>
        <dbReference type="ARBA" id="ARBA00022843"/>
    </source>
</evidence>
<feature type="compositionally biased region" description="Basic and acidic residues" evidence="15">
    <location>
        <begin position="414"/>
        <end position="430"/>
    </location>
</feature>
<dbReference type="Pfam" id="PF16589">
    <property type="entry name" value="BRCT_2"/>
    <property type="match status" value="1"/>
</dbReference>
<dbReference type="GO" id="GO:0006303">
    <property type="term" value="P:double-strand break repair via nonhomologous end joining"/>
    <property type="evidence" value="ECO:0007669"/>
    <property type="project" value="InterPro"/>
</dbReference>
<evidence type="ECO:0000256" key="3">
    <source>
        <dbReference type="ARBA" id="ARBA00022454"/>
    </source>
</evidence>
<keyword evidence="6" id="KW-0677">Repeat</keyword>
<dbReference type="InterPro" id="IPR002706">
    <property type="entry name" value="Xrcc1_N"/>
</dbReference>
<dbReference type="GO" id="GO:0005634">
    <property type="term" value="C:nucleus"/>
    <property type="evidence" value="ECO:0007669"/>
    <property type="project" value="UniProtKB-SubCell"/>
</dbReference>
<protein>
    <recommendedName>
        <fullName evidence="13">DNA repair protein XRCC1</fullName>
    </recommendedName>
    <alternativeName>
        <fullName evidence="14">X-ray repair cross-complementing protein 1</fullName>
    </alternativeName>
</protein>
<dbReference type="Pfam" id="PF01834">
    <property type="entry name" value="XRCC1_N"/>
    <property type="match status" value="1"/>
</dbReference>
<evidence type="ECO:0000256" key="10">
    <source>
        <dbReference type="ARBA" id="ARBA00023242"/>
    </source>
</evidence>
<sequence>MPEIKLKHVVSCSTEDNTHKADNLLSSDTYRKWKAARPGEKQTSVIIQFEKEEQVYSIDIGNEGSAFIEVLVGHSTSVKDQDYEVLLLTSSFMSPMESRNGTNINRVRFFGPNQLVKAHAQEKWDRVKIVCSQPYNKSIAYGVAFVKFHSPPDKSDPPTTTTPKLTKLGQFRVKDESPSACPSLQPGSLFFNRESTSKASPALKVFSTALLFKYVFLMAAVKRKFEFTKERQTALAPPPSKKPSPMGSPERGTTTPKPKVKPSTAISPAQKTPDTKKKESLSKPEAKPRPKPSKAQSSSSEATVPLNKIMEGVVFVLSGFQNPFRGDLRDKALAMGAKYRSDWTPGATHLICAFSNTPKYSQVKSAGGVIVRKEWVLDCHKRKQKISFKRYLMDGAESSSEGSDIEEDEESEEEKERRVRKERKGVKEEDPFGGSTDENTDAEAEEDKPIPELPDFLTGKRFFLYGKFPNNDRRLLLRYIIAFNGEVEDYMSEKVQFVVTSEGWHDSFEDALMENGNLSFVKPTWIFAINDRQKMLPYQPYTVVP</sequence>
<feature type="domain" description="BRCT" evidence="16">
    <location>
        <begin position="452"/>
        <end position="543"/>
    </location>
</feature>
<keyword evidence="8" id="KW-0832">Ubl conjugation</keyword>
<feature type="compositionally biased region" description="Acidic residues" evidence="15">
    <location>
        <begin position="403"/>
        <end position="413"/>
    </location>
</feature>
<dbReference type="InterPro" id="IPR045080">
    <property type="entry name" value="BRCT_XRCC1_rpt1"/>
</dbReference>
<evidence type="ECO:0000256" key="9">
    <source>
        <dbReference type="ARBA" id="ARBA00023204"/>
    </source>
</evidence>
<dbReference type="InterPro" id="IPR036420">
    <property type="entry name" value="BRCT_dom_sf"/>
</dbReference>
<dbReference type="SUPFAM" id="SSF52113">
    <property type="entry name" value="BRCT domain"/>
    <property type="match status" value="2"/>
</dbReference>
<feature type="region of interest" description="Disordered" evidence="15">
    <location>
        <begin position="398"/>
        <end position="451"/>
    </location>
</feature>
<reference evidence="17" key="2">
    <citation type="submission" date="2025-09" db="UniProtKB">
        <authorList>
            <consortium name="Ensembl"/>
        </authorList>
    </citation>
    <scope>IDENTIFICATION</scope>
</reference>
<evidence type="ECO:0000256" key="2">
    <source>
        <dbReference type="ARBA" id="ARBA00004286"/>
    </source>
</evidence>
<proteinExistence type="predicted"/>
<evidence type="ECO:0000256" key="13">
    <source>
        <dbReference type="ARBA" id="ARBA00068212"/>
    </source>
</evidence>
<dbReference type="GeneTree" id="ENSGT00390000004140"/>
<comment type="subcellular location">
    <subcellularLocation>
        <location evidence="2">Chromosome</location>
    </subcellularLocation>
    <subcellularLocation>
        <location evidence="1">Nucleus</location>
    </subcellularLocation>
</comment>
<dbReference type="Gene3D" id="3.40.50.10190">
    <property type="entry name" value="BRCT domain"/>
    <property type="match status" value="2"/>
</dbReference>
<feature type="domain" description="BRCT" evidence="16">
    <location>
        <begin position="305"/>
        <end position="393"/>
    </location>
</feature>
<feature type="region of interest" description="Disordered" evidence="15">
    <location>
        <begin position="229"/>
        <end position="303"/>
    </location>
</feature>
<feature type="compositionally biased region" description="Basic and acidic residues" evidence="15">
    <location>
        <begin position="273"/>
        <end position="288"/>
    </location>
</feature>
<dbReference type="Gene3D" id="2.60.120.260">
    <property type="entry name" value="Galactose-binding domain-like"/>
    <property type="match status" value="1"/>
</dbReference>
<comment type="function">
    <text evidence="11">Scaffold protein involved in DNA single-strand break repair by mediating the assembly of DNA break repair protein complexes. Negatively regulates ADP-ribosyltransferase activity of PARP1 during base-excision repair in order to prevent excessive PARP1 activity. Recognizes and binds poly-ADP-ribose chains: specifically binds auto-poly-ADP-ribosylated PARP1, limiting its activity.</text>
</comment>
<evidence type="ECO:0000256" key="1">
    <source>
        <dbReference type="ARBA" id="ARBA00004123"/>
    </source>
</evidence>
<evidence type="ECO:0000256" key="4">
    <source>
        <dbReference type="ARBA" id="ARBA00022499"/>
    </source>
</evidence>
<dbReference type="Pfam" id="PF00533">
    <property type="entry name" value="BRCT"/>
    <property type="match status" value="1"/>
</dbReference>
<evidence type="ECO:0000313" key="18">
    <source>
        <dbReference type="Proteomes" id="UP000472277"/>
    </source>
</evidence>
<comment type="subunit">
    <text evidence="12">Homodimer. Interacts with polynucleotide kinase (PNK), DNA polymerase-beta (POLB) and DNA ligase III (LIG3). Interacts with APTX and APLF. Interacts with APEX1; the interaction is induced by SIRT1 and increases with the acetylated form of APEX1. Interacts with (poly-ADP-ribosylated) PARP1.</text>
</comment>
<evidence type="ECO:0000256" key="14">
    <source>
        <dbReference type="ARBA" id="ARBA00079580"/>
    </source>
</evidence>
<evidence type="ECO:0000256" key="15">
    <source>
        <dbReference type="SAM" id="MobiDB-lite"/>
    </source>
</evidence>
<dbReference type="CDD" id="cd17725">
    <property type="entry name" value="BRCT_XRCC1_rpt1"/>
    <property type="match status" value="1"/>
</dbReference>
<evidence type="ECO:0000256" key="7">
    <source>
        <dbReference type="ARBA" id="ARBA00022763"/>
    </source>
</evidence>
<dbReference type="InterPro" id="IPR008979">
    <property type="entry name" value="Galactose-bd-like_sf"/>
</dbReference>
<keyword evidence="3" id="KW-0158">Chromosome</keyword>
<keyword evidence="7" id="KW-0227">DNA damage</keyword>
<dbReference type="PANTHER" id="PTHR11370:SF5">
    <property type="entry name" value="DNA REPAIR PROTEIN XRCC1"/>
    <property type="match status" value="1"/>
</dbReference>
<keyword evidence="18" id="KW-1185">Reference proteome</keyword>
<dbReference type="GO" id="GO:0005694">
    <property type="term" value="C:chromosome"/>
    <property type="evidence" value="ECO:0007669"/>
    <property type="project" value="UniProtKB-SubCell"/>
</dbReference>
<dbReference type="Proteomes" id="UP000472277">
    <property type="component" value="Chromosome 3"/>
</dbReference>
<evidence type="ECO:0000256" key="12">
    <source>
        <dbReference type="ARBA" id="ARBA00064453"/>
    </source>
</evidence>
<dbReference type="SUPFAM" id="SSF49785">
    <property type="entry name" value="Galactose-binding domain-like"/>
    <property type="match status" value="1"/>
</dbReference>
<evidence type="ECO:0000313" key="17">
    <source>
        <dbReference type="Ensembl" id="ENSSTUP00000080152.1"/>
    </source>
</evidence>
<accession>A0A674C955</accession>
<evidence type="ECO:0000256" key="5">
    <source>
        <dbReference type="ARBA" id="ARBA00022553"/>
    </source>
</evidence>
<keyword evidence="9" id="KW-0234">DNA repair</keyword>
<name>A0A674C955_SALTR</name>
<dbReference type="CDD" id="cd17707">
    <property type="entry name" value="BRCT_XRCC1_rpt2"/>
    <property type="match status" value="1"/>
</dbReference>
<dbReference type="AlphaFoldDB" id="A0A674C955"/>